<organism evidence="6 7">
    <name type="scientific">Clostridium fessum</name>
    <dbReference type="NCBI Taxonomy" id="2126740"/>
    <lineage>
        <taxon>Bacteria</taxon>
        <taxon>Bacillati</taxon>
        <taxon>Bacillota</taxon>
        <taxon>Clostridia</taxon>
        <taxon>Eubacteriales</taxon>
        <taxon>Clostridiaceae</taxon>
        <taxon>Clostridium</taxon>
    </lineage>
</organism>
<dbReference type="EMBL" id="PYLO01000006">
    <property type="protein sequence ID" value="PST35966.1"/>
    <property type="molecule type" value="Genomic_DNA"/>
</dbReference>
<evidence type="ECO:0000256" key="3">
    <source>
        <dbReference type="ARBA" id="ARBA00023125"/>
    </source>
</evidence>
<dbReference type="Proteomes" id="UP000241048">
    <property type="component" value="Unassembled WGS sequence"/>
</dbReference>
<dbReference type="Gene3D" id="1.10.10.10">
    <property type="entry name" value="Winged helix-like DNA-binding domain superfamily/Winged helix DNA-binding domain"/>
    <property type="match status" value="1"/>
</dbReference>
<evidence type="ECO:0000256" key="2">
    <source>
        <dbReference type="ARBA" id="ARBA00023015"/>
    </source>
</evidence>
<gene>
    <name evidence="6" type="ORF">C7U56_13980</name>
</gene>
<dbReference type="InterPro" id="IPR050950">
    <property type="entry name" value="HTH-type_LysR_regulators"/>
</dbReference>
<evidence type="ECO:0000256" key="4">
    <source>
        <dbReference type="ARBA" id="ARBA00023163"/>
    </source>
</evidence>
<dbReference type="RefSeq" id="WP_107001734.1">
    <property type="nucleotide sequence ID" value="NZ_PYLO01000006.1"/>
</dbReference>
<dbReference type="PRINTS" id="PR00039">
    <property type="entry name" value="HTHLYSR"/>
</dbReference>
<dbReference type="InterPro" id="IPR000847">
    <property type="entry name" value="LysR_HTH_N"/>
</dbReference>
<keyword evidence="7" id="KW-1185">Reference proteome</keyword>
<sequence length="306" mass="34126">MDLKELDYIVTVANEGSISRAAEKLFMAQSSLSQAVRLFEQDLGTPIFVRTARGVRPTSAGEAFIFHARQILQQYQEARSEASDIENLKGGTVIFGISTYRGTYLLPPVLKKFHALYPRVHVEICEMDSIDLENKILEGLLDLALIAAPPVRIKHGVDFLMRDEIMIATTADHPVMAFAKPCESEPEQMWIDLKDTAPFEYILGPPSTVLGRTGRRSLREAGVEPLGLDTYLSASFAAAMAREGVGLAFTYCSCRIMRDEFRYLRIGKDGIFLDLALAWPAGKYRSRAAMALAKLFQEMAPELLRK</sequence>
<accession>A0A2T3FL16</accession>
<dbReference type="Pfam" id="PF03466">
    <property type="entry name" value="LysR_substrate"/>
    <property type="match status" value="1"/>
</dbReference>
<evidence type="ECO:0000259" key="5">
    <source>
        <dbReference type="PROSITE" id="PS50931"/>
    </source>
</evidence>
<dbReference type="SUPFAM" id="SSF53850">
    <property type="entry name" value="Periplasmic binding protein-like II"/>
    <property type="match status" value="1"/>
</dbReference>
<evidence type="ECO:0000313" key="6">
    <source>
        <dbReference type="EMBL" id="PST35966.1"/>
    </source>
</evidence>
<keyword evidence="2" id="KW-0805">Transcription regulation</keyword>
<proteinExistence type="inferred from homology"/>
<dbReference type="GO" id="GO:0003700">
    <property type="term" value="F:DNA-binding transcription factor activity"/>
    <property type="evidence" value="ECO:0007669"/>
    <property type="project" value="InterPro"/>
</dbReference>
<dbReference type="PROSITE" id="PS50931">
    <property type="entry name" value="HTH_LYSR"/>
    <property type="match status" value="1"/>
</dbReference>
<keyword evidence="4" id="KW-0804">Transcription</keyword>
<dbReference type="PANTHER" id="PTHR30419:SF8">
    <property type="entry name" value="NITROGEN ASSIMILATION TRANSCRIPTIONAL ACTIVATOR-RELATED"/>
    <property type="match status" value="1"/>
</dbReference>
<dbReference type="InterPro" id="IPR036390">
    <property type="entry name" value="WH_DNA-bd_sf"/>
</dbReference>
<dbReference type="GO" id="GO:0005829">
    <property type="term" value="C:cytosol"/>
    <property type="evidence" value="ECO:0007669"/>
    <property type="project" value="TreeGrafter"/>
</dbReference>
<feature type="domain" description="HTH lysR-type" evidence="5">
    <location>
        <begin position="1"/>
        <end position="58"/>
    </location>
</feature>
<dbReference type="AlphaFoldDB" id="A0A2T3FL16"/>
<evidence type="ECO:0000256" key="1">
    <source>
        <dbReference type="ARBA" id="ARBA00009437"/>
    </source>
</evidence>
<protein>
    <submittedName>
        <fullName evidence="6">LysR family transcriptional regulator</fullName>
    </submittedName>
</protein>
<dbReference type="Pfam" id="PF00126">
    <property type="entry name" value="HTH_1"/>
    <property type="match status" value="1"/>
</dbReference>
<dbReference type="CDD" id="cd05466">
    <property type="entry name" value="PBP2_LTTR_substrate"/>
    <property type="match status" value="1"/>
</dbReference>
<evidence type="ECO:0000313" key="7">
    <source>
        <dbReference type="Proteomes" id="UP000241048"/>
    </source>
</evidence>
<dbReference type="SUPFAM" id="SSF46785">
    <property type="entry name" value="Winged helix' DNA-binding domain"/>
    <property type="match status" value="1"/>
</dbReference>
<comment type="caution">
    <text evidence="6">The sequence shown here is derived from an EMBL/GenBank/DDBJ whole genome shotgun (WGS) entry which is preliminary data.</text>
</comment>
<dbReference type="PANTHER" id="PTHR30419">
    <property type="entry name" value="HTH-TYPE TRANSCRIPTIONAL REGULATOR YBHD"/>
    <property type="match status" value="1"/>
</dbReference>
<comment type="similarity">
    <text evidence="1">Belongs to the LysR transcriptional regulatory family.</text>
</comment>
<keyword evidence="3" id="KW-0238">DNA-binding</keyword>
<reference evidence="6 7" key="1">
    <citation type="submission" date="2018-03" db="EMBL/GenBank/DDBJ databases">
        <title>Lachnoclostridium SNUG30386 gen.nov., sp.nov., isolated from human faeces.</title>
        <authorList>
            <person name="Seo B."/>
            <person name="Jeon K."/>
            <person name="Ko G."/>
        </authorList>
    </citation>
    <scope>NUCLEOTIDE SEQUENCE [LARGE SCALE GENOMIC DNA]</scope>
    <source>
        <strain evidence="6 7">SNUG30386</strain>
    </source>
</reference>
<dbReference type="Gene3D" id="3.40.190.290">
    <property type="match status" value="1"/>
</dbReference>
<dbReference type="FunFam" id="1.10.10.10:FF:000001">
    <property type="entry name" value="LysR family transcriptional regulator"/>
    <property type="match status" value="1"/>
</dbReference>
<dbReference type="GO" id="GO:0003677">
    <property type="term" value="F:DNA binding"/>
    <property type="evidence" value="ECO:0007669"/>
    <property type="project" value="UniProtKB-KW"/>
</dbReference>
<dbReference type="InterPro" id="IPR036388">
    <property type="entry name" value="WH-like_DNA-bd_sf"/>
</dbReference>
<dbReference type="InterPro" id="IPR005119">
    <property type="entry name" value="LysR_subst-bd"/>
</dbReference>
<name>A0A2T3FL16_9CLOT</name>